<reference evidence="1" key="1">
    <citation type="journal article" date="2012" name="Science">
        <title>Fermentation, hydrogen, and sulfur metabolism in multiple uncultivated bacterial phyla.</title>
        <authorList>
            <person name="Wrighton K.C."/>
            <person name="Thomas B.C."/>
            <person name="Sharon I."/>
            <person name="Miller C.S."/>
            <person name="Castelle C.J."/>
            <person name="VerBerkmoes N.C."/>
            <person name="Wilkins M.J."/>
            <person name="Hettich R.L."/>
            <person name="Lipton M.S."/>
            <person name="Williams K.H."/>
            <person name="Long P.E."/>
            <person name="Banfield J.F."/>
        </authorList>
    </citation>
    <scope>NUCLEOTIDE SEQUENCE [LARGE SCALE GENOMIC DNA]</scope>
</reference>
<dbReference type="SUPFAM" id="SSF82895">
    <property type="entry name" value="TSP-1 type 1 repeat"/>
    <property type="match status" value="1"/>
</dbReference>
<comment type="caution">
    <text evidence="1">The sequence shown here is derived from an EMBL/GenBank/DDBJ whole genome shotgun (WGS) entry which is preliminary data.</text>
</comment>
<dbReference type="EMBL" id="AMFJ01000184">
    <property type="protein sequence ID" value="EKE29370.1"/>
    <property type="molecule type" value="Genomic_DNA"/>
</dbReference>
<sequence length="503" mass="58591">MLYVLIITMAISMLAFAMGNLIEINQAQVMIDRQNKDYNDFAANKMRMVTRMVQSTNSWWTSADILSCSGWEIKSYEWQAPICTWTWEAWPDGVSDTCDNDDYRWSYSSWAVTATLYSDSKPTDNDDYSRRTAFWFIAPKATDTVFAANDQIRDFIDANPNNTGSVLSMGSATGMIISWNFSSVWNTIETFKLNKSGFNISNKVDVISSLSWTITDNTWYLLSSWNFSATGAPYVFDFANYDYAVNVTNAASELLSYELSWTSSWTRVYISPIDDSKEEMKAIFPYYVISPWKAYYRWQETYFWSRTPKYQDCLLPWWATIPHAWTVVAYNMANPVFPTLCQSETRSCNDWQLAGINENQDCTQNYIYTWNLWDWSPCSQTCWDWTQTRTVTCQRNDWAVVDDSFCWVYPGDTQICNMHECPCVVMDSTYSCDHSSAWFAWNTFHNVNPLIFPPFSFIANWTVIYSGEILYETTVMNFGWWLKCSDGNIIWDDWVSGYLYLCN</sequence>
<dbReference type="AlphaFoldDB" id="K2H0N4"/>
<gene>
    <name evidence="1" type="ORF">ACD_2C00184G0007</name>
</gene>
<dbReference type="SMART" id="SM00209">
    <property type="entry name" value="TSP1"/>
    <property type="match status" value="1"/>
</dbReference>
<organism evidence="1">
    <name type="scientific">uncultured bacterium</name>
    <name type="common">gcode 4</name>
    <dbReference type="NCBI Taxonomy" id="1234023"/>
    <lineage>
        <taxon>Bacteria</taxon>
        <taxon>environmental samples</taxon>
    </lineage>
</organism>
<name>K2H0N4_9BACT</name>
<dbReference type="InterPro" id="IPR000884">
    <property type="entry name" value="TSP1_rpt"/>
</dbReference>
<protein>
    <submittedName>
        <fullName evidence="1">Uncharacterized protein</fullName>
    </submittedName>
</protein>
<dbReference type="Gene3D" id="2.20.100.10">
    <property type="entry name" value="Thrombospondin type-1 (TSP1) repeat"/>
    <property type="match status" value="1"/>
</dbReference>
<proteinExistence type="predicted"/>
<dbReference type="PROSITE" id="PS50092">
    <property type="entry name" value="TSP1"/>
    <property type="match status" value="1"/>
</dbReference>
<accession>K2H0N4</accession>
<evidence type="ECO:0000313" key="1">
    <source>
        <dbReference type="EMBL" id="EKE29370.1"/>
    </source>
</evidence>
<dbReference type="InterPro" id="IPR036383">
    <property type="entry name" value="TSP1_rpt_sf"/>
</dbReference>